<gene>
    <name evidence="13" type="ORF">MNBD_ALPHA06-1044</name>
</gene>
<evidence type="ECO:0000256" key="1">
    <source>
        <dbReference type="ARBA" id="ARBA00004496"/>
    </source>
</evidence>
<dbReference type="Pfam" id="PF01300">
    <property type="entry name" value="Sua5_yciO_yrdC"/>
    <property type="match status" value="1"/>
</dbReference>
<evidence type="ECO:0000256" key="11">
    <source>
        <dbReference type="ARBA" id="ARBA00048366"/>
    </source>
</evidence>
<organism evidence="13">
    <name type="scientific">hydrothermal vent metagenome</name>
    <dbReference type="NCBI Taxonomy" id="652676"/>
    <lineage>
        <taxon>unclassified sequences</taxon>
        <taxon>metagenomes</taxon>
        <taxon>ecological metagenomes</taxon>
    </lineage>
</organism>
<keyword evidence="7" id="KW-0548">Nucleotidyltransferase</keyword>
<dbReference type="GO" id="GO:0006450">
    <property type="term" value="P:regulation of translational fidelity"/>
    <property type="evidence" value="ECO:0007669"/>
    <property type="project" value="TreeGrafter"/>
</dbReference>
<dbReference type="GO" id="GO:0008033">
    <property type="term" value="P:tRNA processing"/>
    <property type="evidence" value="ECO:0007669"/>
    <property type="project" value="UniProtKB-KW"/>
</dbReference>
<dbReference type="PANTHER" id="PTHR17490">
    <property type="entry name" value="SUA5"/>
    <property type="match status" value="1"/>
</dbReference>
<evidence type="ECO:0000256" key="8">
    <source>
        <dbReference type="ARBA" id="ARBA00022741"/>
    </source>
</evidence>
<evidence type="ECO:0000256" key="9">
    <source>
        <dbReference type="ARBA" id="ARBA00022840"/>
    </source>
</evidence>
<evidence type="ECO:0000256" key="10">
    <source>
        <dbReference type="ARBA" id="ARBA00029774"/>
    </source>
</evidence>
<dbReference type="EC" id="2.7.7.87" evidence="3"/>
<protein>
    <recommendedName>
        <fullName evidence="10">L-threonylcarbamoyladenylate synthase</fullName>
        <ecNumber evidence="3">2.7.7.87</ecNumber>
    </recommendedName>
    <alternativeName>
        <fullName evidence="10">L-threonylcarbamoyladenylate synthase</fullName>
    </alternativeName>
</protein>
<feature type="domain" description="YrdC-like" evidence="12">
    <location>
        <begin position="11"/>
        <end position="198"/>
    </location>
</feature>
<dbReference type="GO" id="GO:0005737">
    <property type="term" value="C:cytoplasm"/>
    <property type="evidence" value="ECO:0007669"/>
    <property type="project" value="UniProtKB-SubCell"/>
</dbReference>
<dbReference type="AlphaFoldDB" id="A0A3B0R5V2"/>
<evidence type="ECO:0000256" key="5">
    <source>
        <dbReference type="ARBA" id="ARBA00022679"/>
    </source>
</evidence>
<dbReference type="NCBIfam" id="TIGR00057">
    <property type="entry name" value="L-threonylcarbamoyladenylate synthase"/>
    <property type="match status" value="1"/>
</dbReference>
<dbReference type="InterPro" id="IPR050156">
    <property type="entry name" value="TC-AMP_synthase_SUA5"/>
</dbReference>
<dbReference type="GO" id="GO:0061710">
    <property type="term" value="F:L-threonylcarbamoyladenylate synthase"/>
    <property type="evidence" value="ECO:0007669"/>
    <property type="project" value="UniProtKB-EC"/>
</dbReference>
<keyword evidence="8" id="KW-0547">Nucleotide-binding</keyword>
<dbReference type="PANTHER" id="PTHR17490:SF16">
    <property type="entry name" value="THREONYLCARBAMOYL-AMP SYNTHASE"/>
    <property type="match status" value="1"/>
</dbReference>
<sequence length="207" mass="21464">MSAPVLSADDANSLARAAQVLLAGELVIVPTETVYGVAALAQNDAAVQRIYSGKARPATKALIAHVDGVQMAQQLAVLNDTALALIARFWPGPLTLILPKQEQAQVSALAGGGLSSIALRCPDHDFTRQLIRTLGQPLLAPSANMTGAPPPICIADIASQISKQVALIIDGGTCRSGQPSSLFDLTCTPPVLLREGAISKVELDDAQ</sequence>
<keyword evidence="9" id="KW-0067">ATP-binding</keyword>
<dbReference type="PROSITE" id="PS51163">
    <property type="entry name" value="YRDC"/>
    <property type="match status" value="1"/>
</dbReference>
<evidence type="ECO:0000256" key="2">
    <source>
        <dbReference type="ARBA" id="ARBA00007663"/>
    </source>
</evidence>
<dbReference type="GO" id="GO:0003725">
    <property type="term" value="F:double-stranded RNA binding"/>
    <property type="evidence" value="ECO:0007669"/>
    <property type="project" value="InterPro"/>
</dbReference>
<dbReference type="InterPro" id="IPR017945">
    <property type="entry name" value="DHBP_synth_RibB-like_a/b_dom"/>
</dbReference>
<evidence type="ECO:0000256" key="7">
    <source>
        <dbReference type="ARBA" id="ARBA00022695"/>
    </source>
</evidence>
<comment type="similarity">
    <text evidence="2">Belongs to the SUA5 family.</text>
</comment>
<comment type="catalytic activity">
    <reaction evidence="11">
        <text>L-threonine + hydrogencarbonate + ATP = L-threonylcarbamoyladenylate + diphosphate + H2O</text>
        <dbReference type="Rhea" id="RHEA:36407"/>
        <dbReference type="ChEBI" id="CHEBI:15377"/>
        <dbReference type="ChEBI" id="CHEBI:17544"/>
        <dbReference type="ChEBI" id="CHEBI:30616"/>
        <dbReference type="ChEBI" id="CHEBI:33019"/>
        <dbReference type="ChEBI" id="CHEBI:57926"/>
        <dbReference type="ChEBI" id="CHEBI:73682"/>
        <dbReference type="EC" id="2.7.7.87"/>
    </reaction>
</comment>
<dbReference type="SUPFAM" id="SSF55821">
    <property type="entry name" value="YrdC/RibB"/>
    <property type="match status" value="1"/>
</dbReference>
<reference evidence="13" key="1">
    <citation type="submission" date="2018-06" db="EMBL/GenBank/DDBJ databases">
        <authorList>
            <person name="Zhirakovskaya E."/>
        </authorList>
    </citation>
    <scope>NUCLEOTIDE SEQUENCE</scope>
</reference>
<evidence type="ECO:0000313" key="13">
    <source>
        <dbReference type="EMBL" id="VAV88580.1"/>
    </source>
</evidence>
<keyword evidence="5" id="KW-0808">Transferase</keyword>
<evidence type="ECO:0000256" key="4">
    <source>
        <dbReference type="ARBA" id="ARBA00022490"/>
    </source>
</evidence>
<evidence type="ECO:0000259" key="12">
    <source>
        <dbReference type="PROSITE" id="PS51163"/>
    </source>
</evidence>
<name>A0A3B0R5V2_9ZZZZ</name>
<keyword evidence="6" id="KW-0819">tRNA processing</keyword>
<dbReference type="EMBL" id="UOEE01000070">
    <property type="protein sequence ID" value="VAV88580.1"/>
    <property type="molecule type" value="Genomic_DNA"/>
</dbReference>
<comment type="subcellular location">
    <subcellularLocation>
        <location evidence="1">Cytoplasm</location>
    </subcellularLocation>
</comment>
<evidence type="ECO:0000256" key="6">
    <source>
        <dbReference type="ARBA" id="ARBA00022694"/>
    </source>
</evidence>
<dbReference type="InterPro" id="IPR006070">
    <property type="entry name" value="Sua5-like_dom"/>
</dbReference>
<dbReference type="GO" id="GO:0005524">
    <property type="term" value="F:ATP binding"/>
    <property type="evidence" value="ECO:0007669"/>
    <property type="project" value="UniProtKB-KW"/>
</dbReference>
<keyword evidence="4" id="KW-0963">Cytoplasm</keyword>
<evidence type="ECO:0000256" key="3">
    <source>
        <dbReference type="ARBA" id="ARBA00012584"/>
    </source>
</evidence>
<proteinExistence type="inferred from homology"/>
<accession>A0A3B0R5V2</accession>
<dbReference type="Gene3D" id="3.90.870.10">
    <property type="entry name" value="DHBP synthase"/>
    <property type="match status" value="1"/>
</dbReference>
<dbReference type="GO" id="GO:0000049">
    <property type="term" value="F:tRNA binding"/>
    <property type="evidence" value="ECO:0007669"/>
    <property type="project" value="TreeGrafter"/>
</dbReference>